<keyword evidence="2" id="KW-1185">Reference proteome</keyword>
<dbReference type="OrthoDB" id="5113697at2"/>
<accession>A0A4Q8AMZ4</accession>
<dbReference type="Proteomes" id="UP000291483">
    <property type="component" value="Unassembled WGS sequence"/>
</dbReference>
<evidence type="ECO:0000313" key="2">
    <source>
        <dbReference type="Proteomes" id="UP000291483"/>
    </source>
</evidence>
<dbReference type="RefSeq" id="WP_130505684.1">
    <property type="nucleotide sequence ID" value="NZ_SHLC01000001.1"/>
</dbReference>
<gene>
    <name evidence="1" type="ORF">EV379_1638</name>
</gene>
<dbReference type="EMBL" id="SHLC01000001">
    <property type="protein sequence ID" value="RZU65309.1"/>
    <property type="molecule type" value="Genomic_DNA"/>
</dbReference>
<comment type="caution">
    <text evidence="1">The sequence shown here is derived from an EMBL/GenBank/DDBJ whole genome shotgun (WGS) entry which is preliminary data.</text>
</comment>
<protein>
    <submittedName>
        <fullName evidence="1">Uncharacterized protein</fullName>
    </submittedName>
</protein>
<dbReference type="AlphaFoldDB" id="A0A4Q8AMZ4"/>
<name>A0A4Q8AMZ4_9MICO</name>
<sequence>MHAGKFDDAAITEAVITEMRGSGGRTIPDVVSLFARHGVAVDGENAMMFGENIVAWYGLSDDAVAALNALIADDRAEVVPSSEAAYQAAGFEGPFPAIGPAGISGRYDSPRWLPTEIIVRR</sequence>
<organism evidence="1 2">
    <name type="scientific">Microterricola gilva</name>
    <dbReference type="NCBI Taxonomy" id="393267"/>
    <lineage>
        <taxon>Bacteria</taxon>
        <taxon>Bacillati</taxon>
        <taxon>Actinomycetota</taxon>
        <taxon>Actinomycetes</taxon>
        <taxon>Micrococcales</taxon>
        <taxon>Microbacteriaceae</taxon>
        <taxon>Microterricola</taxon>
    </lineage>
</organism>
<evidence type="ECO:0000313" key="1">
    <source>
        <dbReference type="EMBL" id="RZU65309.1"/>
    </source>
</evidence>
<proteinExistence type="predicted"/>
<reference evidence="1 2" key="1">
    <citation type="submission" date="2019-02" db="EMBL/GenBank/DDBJ databases">
        <title>Sequencing the genomes of 1000 actinobacteria strains.</title>
        <authorList>
            <person name="Klenk H.-P."/>
        </authorList>
    </citation>
    <scope>NUCLEOTIDE SEQUENCE [LARGE SCALE GENOMIC DNA]</scope>
    <source>
        <strain evidence="1 2">DSM 18319</strain>
    </source>
</reference>